<proteinExistence type="predicted"/>
<dbReference type="Proteomes" id="UP000232323">
    <property type="component" value="Unassembled WGS sequence"/>
</dbReference>
<organism evidence="2 3">
    <name type="scientific">Chlamydomonas eustigma</name>
    <dbReference type="NCBI Taxonomy" id="1157962"/>
    <lineage>
        <taxon>Eukaryota</taxon>
        <taxon>Viridiplantae</taxon>
        <taxon>Chlorophyta</taxon>
        <taxon>core chlorophytes</taxon>
        <taxon>Chlorophyceae</taxon>
        <taxon>CS clade</taxon>
        <taxon>Chlamydomonadales</taxon>
        <taxon>Chlamydomonadaceae</taxon>
        <taxon>Chlamydomonas</taxon>
    </lineage>
</organism>
<comment type="caution">
    <text evidence="2">The sequence shown here is derived from an EMBL/GenBank/DDBJ whole genome shotgun (WGS) entry which is preliminary data.</text>
</comment>
<gene>
    <name evidence="2" type="ORF">CEUSTIGMA_g5995.t1</name>
</gene>
<protein>
    <submittedName>
        <fullName evidence="2">Uncharacterized protein</fullName>
    </submittedName>
</protein>
<accession>A0A250X662</accession>
<evidence type="ECO:0000256" key="1">
    <source>
        <dbReference type="SAM" id="MobiDB-lite"/>
    </source>
</evidence>
<keyword evidence="3" id="KW-1185">Reference proteome</keyword>
<dbReference type="EMBL" id="BEGY01000033">
    <property type="protein sequence ID" value="GAX78555.1"/>
    <property type="molecule type" value="Genomic_DNA"/>
</dbReference>
<sequence>MKKSVGQLRPNYALIEALEYFASGSTDAESVREKKMRYAMCNASRTCMTKSEEVEKPGLLEKAVSRLPVMPKRRRSRTDADLRGSATEISSLRAIAPAGTSYNLSHHAASRSLTSQHQGHSSVIDLSGDNQSPIPLIPAPRLSNSTTLDQIPTATIALSPSRAALSIKRQEQKQLRAEQNRLQSSTLPLMSISNEHYYSRGMEMITRLTPIIIAPVATNLPRPTRRLPTPRLAPSTAWPAPDLGPGTVAGQQRSLAFNAIQPFSPYSAGPSMAEAESITAVAKRRRKN</sequence>
<evidence type="ECO:0000313" key="2">
    <source>
        <dbReference type="EMBL" id="GAX78555.1"/>
    </source>
</evidence>
<reference evidence="2 3" key="1">
    <citation type="submission" date="2017-08" db="EMBL/GenBank/DDBJ databases">
        <title>Acidophilic green algal genome provides insights into adaptation to an acidic environment.</title>
        <authorList>
            <person name="Hirooka S."/>
            <person name="Hirose Y."/>
            <person name="Kanesaki Y."/>
            <person name="Higuchi S."/>
            <person name="Fujiwara T."/>
            <person name="Onuma R."/>
            <person name="Era A."/>
            <person name="Ohbayashi R."/>
            <person name="Uzuka A."/>
            <person name="Nozaki H."/>
            <person name="Yoshikawa H."/>
            <person name="Miyagishima S.Y."/>
        </authorList>
    </citation>
    <scope>NUCLEOTIDE SEQUENCE [LARGE SCALE GENOMIC DNA]</scope>
    <source>
        <strain evidence="2 3">NIES-2499</strain>
    </source>
</reference>
<dbReference type="AlphaFoldDB" id="A0A250X662"/>
<feature type="region of interest" description="Disordered" evidence="1">
    <location>
        <begin position="264"/>
        <end position="288"/>
    </location>
</feature>
<evidence type="ECO:0000313" key="3">
    <source>
        <dbReference type="Proteomes" id="UP000232323"/>
    </source>
</evidence>
<name>A0A250X662_9CHLO</name>